<evidence type="ECO:0000313" key="2">
    <source>
        <dbReference type="EMBL" id="OFV68671.1"/>
    </source>
</evidence>
<dbReference type="InterPro" id="IPR003672">
    <property type="entry name" value="CobN/Mg_chltase"/>
</dbReference>
<evidence type="ECO:0000313" key="3">
    <source>
        <dbReference type="Proteomes" id="UP000186940"/>
    </source>
</evidence>
<dbReference type="Pfam" id="PF02514">
    <property type="entry name" value="CobN-Mg_chel"/>
    <property type="match status" value="2"/>
</dbReference>
<dbReference type="EMBL" id="LYOS01000001">
    <property type="protein sequence ID" value="OFV68671.1"/>
    <property type="molecule type" value="Genomic_DNA"/>
</dbReference>
<dbReference type="CDD" id="cd10150">
    <property type="entry name" value="CobN_like"/>
    <property type="match status" value="1"/>
</dbReference>
<organism evidence="2 3">
    <name type="scientific">Candidatus Syntropharchaeum caldarium</name>
    <dbReference type="NCBI Taxonomy" id="1838285"/>
    <lineage>
        <taxon>Archaea</taxon>
        <taxon>Methanobacteriati</taxon>
        <taxon>Methanobacteriota</taxon>
        <taxon>Stenosarchaea group</taxon>
        <taxon>Methanomicrobia</taxon>
        <taxon>Methanosarcinales</taxon>
        <taxon>ANME-2 cluster</taxon>
        <taxon>Candidatus Syntropharchaeum</taxon>
    </lineage>
</organism>
<reference evidence="2" key="1">
    <citation type="submission" date="2016-05" db="EMBL/GenBank/DDBJ databases">
        <title>Microbial consortia oxidize butane by reversing methanogenesis.</title>
        <authorList>
            <person name="Laso-Perez R."/>
            <person name="Richter M."/>
            <person name="Wegener G."/>
            <person name="Musat F."/>
        </authorList>
    </citation>
    <scope>NUCLEOTIDE SEQUENCE [LARGE SCALE GENOMIC DNA]</scope>
    <source>
        <strain evidence="2">BOX2</strain>
    </source>
</reference>
<name>A0A1F2PDB4_9EURY</name>
<keyword evidence="3" id="KW-1185">Reference proteome</keyword>
<proteinExistence type="predicted"/>
<dbReference type="PATRIC" id="fig|1838285.3.peg.351"/>
<accession>A0A1F2PDB4</accession>
<dbReference type="Proteomes" id="UP000186940">
    <property type="component" value="Unassembled WGS sequence"/>
</dbReference>
<evidence type="ECO:0000259" key="1">
    <source>
        <dbReference type="Pfam" id="PF02514"/>
    </source>
</evidence>
<dbReference type="PANTHER" id="PTHR44119">
    <property type="entry name" value="MAGNESIUM-CHELATASE SUBUNIT CHLH, CHLOROPLASTIC"/>
    <property type="match status" value="1"/>
</dbReference>
<dbReference type="PANTHER" id="PTHR44119:SF7">
    <property type="entry name" value="MAGNESIUM CHELATASE SUBUNIT"/>
    <property type="match status" value="1"/>
</dbReference>
<dbReference type="STRING" id="1838285.SCAL_000347"/>
<dbReference type="AlphaFoldDB" id="A0A1F2PDB4"/>
<feature type="domain" description="CobN/magnesium chelatase" evidence="1">
    <location>
        <begin position="730"/>
        <end position="1152"/>
    </location>
</feature>
<gene>
    <name evidence="2" type="ORF">SCAL_000347</name>
</gene>
<protein>
    <submittedName>
        <fullName evidence="2">Cobaltochelatase subunit CobN</fullName>
    </submittedName>
</protein>
<comment type="caution">
    <text evidence="2">The sequence shown here is derived from an EMBL/GenBank/DDBJ whole genome shotgun (WGS) entry which is preliminary data.</text>
</comment>
<feature type="domain" description="CobN/magnesium chelatase" evidence="1">
    <location>
        <begin position="101"/>
        <end position="721"/>
    </location>
</feature>
<sequence length="1210" mass="137160">MKIGCIMWSGYIATMAEAARELDFLEMNLKSLKDLEDARKRGEFLDYLENEADVILVLHSGFDGTLDEILSQVKDKFIISFGYTASFLSSRVSARQVGMIYRYLRHGGIENHKNALTYIAKEFFGIDIEVEPPAETPWDGIYHPRSPVPFYSIEDYIEWYGEERMGRNPTAGLIFYKTHLVMENPELEDAIIEALEKRGINVIPVFSWGFPNQELGIRENHDVINDYFMRDGKPIIDLLIDLQSSFLIHTGDRSILEEMDVPIIKGVIVYHRSEDEWQDDEHGLGGELVWSVVMPEFEGIIEPLVAGSRVREEIGGGTFERFSPIEERVSHLADRVLKWVNLRKKPKIERKIVFILHNNPCSGLEANVGGGSNLDTLESVVRILKRMKEEGYSIEDIPADGRELIDRIMDRKAISDFRWTSVDEIVEKGGAIYLLDEEDYRSWFDGLPADVRERMIESWGTPPGNAMVYDGRIVITGLDLGNVLVCTQPKRGCYGARCDGSVCKILHDPDVPPTHQYLATYRFFERVWGADGIVHVGTHGNIEFLPGKSVGLSGSCYPDIAIGSLPHLYIYSVDNPSEGIVAKRRSYATLVDYMLPVMTASGTYGKLNELEQLLGEYELAKVGDHARAHALEHLLLEAIDEANLGDEIGFSEEMAFEEVVKITHDAISRIKGSLINRGLHIFGEVPEGEMKVELITSMIRFDEDVKKLFDNDRDRLREAVSGILEGKDDVIAPQVKDISERIDRCKNEIDNLLHGFDGGYIEPGPSGLPTRGRWDVLPTGRNFYTLDPTRIPTRAAWRVGRKLATGLIEKYERETGRIPENCGMILFSTDITWADGEELSQIFYLIGVEPEWDESGRVNGFRIIPLDELGRPRIDVTVRISGIMRDSFMQIIELLDEAIRRVSELDEPPELNFIRKHALAQANAGQEWSRAATRIFGSKPGTYGAGVNLAVNASAWKDEEDLADVFVYWSGYAYGKGIDGKESHEELLNQLKTVDLSFRSNPTDEHDLFGCCCYFGYHGGLTVAARSLSGKEVKAYHGDTRDPSDVRVTDLKDEIKRVVRTKLLNPKWIEGMKEHGYRGASEISGKVTRVYGWQATTREVDDWVFDDIARTYILDDDMRAFFEENNPYALEEMGRRLLEAYERDLWDPDPEVLDELKRYYLEIEGWIEGRMGGVSGVQGGSIDVFTMEEVEEWKGKMEKVAKWTKETDLK</sequence>